<evidence type="ECO:0000313" key="2">
    <source>
        <dbReference type="Proteomes" id="UP001419268"/>
    </source>
</evidence>
<protein>
    <submittedName>
        <fullName evidence="1">Uncharacterized protein</fullName>
    </submittedName>
</protein>
<comment type="caution">
    <text evidence="1">The sequence shown here is derived from an EMBL/GenBank/DDBJ whole genome shotgun (WGS) entry which is preliminary data.</text>
</comment>
<accession>A0AAP0F0P9</accession>
<reference evidence="1 2" key="1">
    <citation type="submission" date="2024-01" db="EMBL/GenBank/DDBJ databases">
        <title>Genome assemblies of Stephania.</title>
        <authorList>
            <person name="Yang L."/>
        </authorList>
    </citation>
    <scope>NUCLEOTIDE SEQUENCE [LARGE SCALE GENOMIC DNA]</scope>
    <source>
        <strain evidence="1">JXDWG</strain>
        <tissue evidence="1">Leaf</tissue>
    </source>
</reference>
<gene>
    <name evidence="1" type="ORF">Scep_023753</name>
</gene>
<proteinExistence type="predicted"/>
<keyword evidence="2" id="KW-1185">Reference proteome</keyword>
<dbReference type="AlphaFoldDB" id="A0AAP0F0P9"/>
<dbReference type="Proteomes" id="UP001419268">
    <property type="component" value="Unassembled WGS sequence"/>
</dbReference>
<sequence length="50" mass="5803">MDLPSRQLLLQPWWVDEMLVFLSRNGDGGSKPHLEKVSEMMEFKSRKVVG</sequence>
<organism evidence="1 2">
    <name type="scientific">Stephania cephalantha</name>
    <dbReference type="NCBI Taxonomy" id="152367"/>
    <lineage>
        <taxon>Eukaryota</taxon>
        <taxon>Viridiplantae</taxon>
        <taxon>Streptophyta</taxon>
        <taxon>Embryophyta</taxon>
        <taxon>Tracheophyta</taxon>
        <taxon>Spermatophyta</taxon>
        <taxon>Magnoliopsida</taxon>
        <taxon>Ranunculales</taxon>
        <taxon>Menispermaceae</taxon>
        <taxon>Menispermoideae</taxon>
        <taxon>Cissampelideae</taxon>
        <taxon>Stephania</taxon>
    </lineage>
</organism>
<dbReference type="EMBL" id="JBBNAG010000010">
    <property type="protein sequence ID" value="KAK9100323.1"/>
    <property type="molecule type" value="Genomic_DNA"/>
</dbReference>
<name>A0AAP0F0P9_9MAGN</name>
<evidence type="ECO:0000313" key="1">
    <source>
        <dbReference type="EMBL" id="KAK9100323.1"/>
    </source>
</evidence>